<evidence type="ECO:0000313" key="3">
    <source>
        <dbReference type="Proteomes" id="UP000704611"/>
    </source>
</evidence>
<evidence type="ECO:0000259" key="1">
    <source>
        <dbReference type="Pfam" id="PF01266"/>
    </source>
</evidence>
<accession>A0ABS6MM56</accession>
<reference evidence="2 3" key="1">
    <citation type="submission" date="2021-06" db="EMBL/GenBank/DDBJ databases">
        <title>Rheinheimera indica sp. nov., isolated from deep-sea sediment.</title>
        <authorList>
            <person name="Wang Z."/>
            <person name="Zhang X.-Y."/>
        </authorList>
    </citation>
    <scope>NUCLEOTIDE SEQUENCE [LARGE SCALE GENOMIC DNA]</scope>
    <source>
        <strain evidence="2 3">SM2107</strain>
    </source>
</reference>
<dbReference type="PANTHER" id="PTHR13847:SF281">
    <property type="entry name" value="FAD DEPENDENT OXIDOREDUCTASE DOMAIN-CONTAINING PROTEIN"/>
    <property type="match status" value="1"/>
</dbReference>
<organism evidence="2 3">
    <name type="scientific">Arsukibacterium indicum</name>
    <dbReference type="NCBI Taxonomy" id="2848612"/>
    <lineage>
        <taxon>Bacteria</taxon>
        <taxon>Pseudomonadati</taxon>
        <taxon>Pseudomonadota</taxon>
        <taxon>Gammaproteobacteria</taxon>
        <taxon>Chromatiales</taxon>
        <taxon>Chromatiaceae</taxon>
        <taxon>Arsukibacterium</taxon>
    </lineage>
</organism>
<proteinExistence type="predicted"/>
<dbReference type="InterPro" id="IPR006076">
    <property type="entry name" value="FAD-dep_OxRdtase"/>
</dbReference>
<dbReference type="EMBL" id="JAHRID010000005">
    <property type="protein sequence ID" value="MBV2129898.1"/>
    <property type="molecule type" value="Genomic_DNA"/>
</dbReference>
<protein>
    <submittedName>
        <fullName evidence="2">FAD-binding oxidoreductase</fullName>
    </submittedName>
</protein>
<keyword evidence="3" id="KW-1185">Reference proteome</keyword>
<dbReference type="Pfam" id="PF01266">
    <property type="entry name" value="DAO"/>
    <property type="match status" value="1"/>
</dbReference>
<evidence type="ECO:0000313" key="2">
    <source>
        <dbReference type="EMBL" id="MBV2129898.1"/>
    </source>
</evidence>
<dbReference type="RefSeq" id="WP_217669625.1">
    <property type="nucleotide sequence ID" value="NZ_JAHRID010000005.1"/>
</dbReference>
<dbReference type="PANTHER" id="PTHR13847">
    <property type="entry name" value="SARCOSINE DEHYDROGENASE-RELATED"/>
    <property type="match status" value="1"/>
</dbReference>
<comment type="caution">
    <text evidence="2">The sequence shown here is derived from an EMBL/GenBank/DDBJ whole genome shotgun (WGS) entry which is preliminary data.</text>
</comment>
<gene>
    <name evidence="2" type="ORF">KQY15_12455</name>
</gene>
<feature type="domain" description="FAD dependent oxidoreductase" evidence="1">
    <location>
        <begin position="41"/>
        <end position="401"/>
    </location>
</feature>
<sequence>MYDPYISRALSRNQPDVASYWQSITPPGKHFDALQTDISCDVLVIGGGYTGLNCAYELANTHQRNVVLVDALQPGWGCSGRNGGFVLRGTGRLGLSQLVTKFGLDTARLFHQEYGEAIARVNQLIVAGNIDCQQQPVGYYKIAHKAGMAADLARQATFLQQQFGYQAQYLDTRQLQQQVVRHRQAHAALSFPDCYGLNPLALAHGYARMASEAGATLYGQTPVNRLKRRNGVFEVATPEGIITAKKLVLATNAYTAKGLYPALNNSCLPVLSSVIVTEPLNSTQLQQLNWQQNSIMMDTRTLKYYYRLLPDNRILFGGRGAITGKAAANPIYAQRLLAALKRCFGGLEQLTYQYQWSGWVGVSFDDLPRVCSPEPDLFYAAGYCGSGLSYSTLAGKRLAQLVAGQPLPALPIYQSTLPRFPMSAFRRQGQQLYYHWGRFKDHFL</sequence>
<dbReference type="Proteomes" id="UP000704611">
    <property type="component" value="Unassembled WGS sequence"/>
</dbReference>
<name>A0ABS6MM56_9GAMM</name>